<dbReference type="OrthoDB" id="9801223at2"/>
<accession>A0A2N7AXK5</accession>
<dbReference type="RefSeq" id="WP_102194932.1">
    <property type="nucleotide sequence ID" value="NZ_NIPR01000001.1"/>
</dbReference>
<dbReference type="AlphaFoldDB" id="A0A2N7AXK5"/>
<dbReference type="Proteomes" id="UP000235649">
    <property type="component" value="Unassembled WGS sequence"/>
</dbReference>
<dbReference type="EMBL" id="NIPR01000001">
    <property type="protein sequence ID" value="PMD73821.1"/>
    <property type="molecule type" value="Genomic_DNA"/>
</dbReference>
<sequence length="114" mass="12862">MLNLKNITHNNPTDTGVVIENKDLNSKSNQITIKINNFKYIPNDGTHYLVSFRGVGRSNRQFHTLELQNVPDENNLLTFNFSNSDHLNKDLSLLTPGVRVKVRGPIVNSTKEAC</sequence>
<gene>
    <name evidence="1" type="ORF">CBP76_00310</name>
</gene>
<keyword evidence="2" id="KW-1185">Reference proteome</keyword>
<proteinExistence type="predicted"/>
<organism evidence="1 2">
    <name type="scientific">Companilactobacillus nuruki</name>
    <dbReference type="NCBI Taxonomy" id="1993540"/>
    <lineage>
        <taxon>Bacteria</taxon>
        <taxon>Bacillati</taxon>
        <taxon>Bacillota</taxon>
        <taxon>Bacilli</taxon>
        <taxon>Lactobacillales</taxon>
        <taxon>Lactobacillaceae</taxon>
        <taxon>Companilactobacillus</taxon>
    </lineage>
</organism>
<protein>
    <submittedName>
        <fullName evidence="1">Uncharacterized protein</fullName>
    </submittedName>
</protein>
<reference evidence="1 2" key="1">
    <citation type="submission" date="2017-05" db="EMBL/GenBank/DDBJ databases">
        <title>Lactobacillus nurukis nov., sp. nov., isolated from nuruk.</title>
        <authorList>
            <person name="Kim S.-J."/>
        </authorList>
    </citation>
    <scope>NUCLEOTIDE SEQUENCE [LARGE SCALE GENOMIC DNA]</scope>
    <source>
        <strain evidence="1 2">SYF10-1a</strain>
    </source>
</reference>
<name>A0A2N7AXK5_9LACO</name>
<evidence type="ECO:0000313" key="2">
    <source>
        <dbReference type="Proteomes" id="UP000235649"/>
    </source>
</evidence>
<comment type="caution">
    <text evidence="1">The sequence shown here is derived from an EMBL/GenBank/DDBJ whole genome shotgun (WGS) entry which is preliminary data.</text>
</comment>
<evidence type="ECO:0000313" key="1">
    <source>
        <dbReference type="EMBL" id="PMD73821.1"/>
    </source>
</evidence>